<dbReference type="PRINTS" id="PR00463">
    <property type="entry name" value="EP450I"/>
</dbReference>
<comment type="cofactor">
    <cofactor evidence="5">
        <name>heme</name>
        <dbReference type="ChEBI" id="CHEBI:30413"/>
    </cofactor>
</comment>
<keyword evidence="2 5" id="KW-0479">Metal-binding</keyword>
<accession>A0AA38HWX6</accession>
<dbReference type="GO" id="GO:0008395">
    <property type="term" value="F:steroid hydroxylase activity"/>
    <property type="evidence" value="ECO:0007669"/>
    <property type="project" value="TreeGrafter"/>
</dbReference>
<sequence length="236" mass="27105">MGIRKCLRGRFYNSENTMIMPLLWGIHMDPKVFKEPEEFRPERFLDNEGKFFKPESFIPFQIGKRMCTGEEITKMMMNIFVVFVVENFKLAPPNFSSRDFTGDHGILPVIGYLHKLDPTAPYLTLTKLVQKYGPIYSIKLGMVKVVVIAAAKLLKKVLSKDETLIRPSLYLINTSLEHKGMSHAPIDVWKDQRKFVANFFKTVGAAKVSPNKKACEKLIRKHVDEFVQVVKSQAFC</sequence>
<dbReference type="GO" id="GO:0016712">
    <property type="term" value="F:oxidoreductase activity, acting on paired donors, with incorporation or reduction of molecular oxygen, reduced flavin or flavoprotein as one donor, and incorporation of one atom of oxygen"/>
    <property type="evidence" value="ECO:0007669"/>
    <property type="project" value="TreeGrafter"/>
</dbReference>
<dbReference type="PANTHER" id="PTHR24300:SF403">
    <property type="entry name" value="CYTOCHROME P450 306A1"/>
    <property type="match status" value="1"/>
</dbReference>
<comment type="caution">
    <text evidence="6">The sequence shown here is derived from an EMBL/GenBank/DDBJ whole genome shotgun (WGS) entry which is preliminary data.</text>
</comment>
<dbReference type="InterPro" id="IPR036396">
    <property type="entry name" value="Cyt_P450_sf"/>
</dbReference>
<dbReference type="InterPro" id="IPR001128">
    <property type="entry name" value="Cyt_P450"/>
</dbReference>
<keyword evidence="4" id="KW-0560">Oxidoreductase</keyword>
<dbReference type="GO" id="GO:0005506">
    <property type="term" value="F:iron ion binding"/>
    <property type="evidence" value="ECO:0007669"/>
    <property type="project" value="InterPro"/>
</dbReference>
<gene>
    <name evidence="6" type="ORF">Zmor_022914</name>
</gene>
<dbReference type="GO" id="GO:0020037">
    <property type="term" value="F:heme binding"/>
    <property type="evidence" value="ECO:0007669"/>
    <property type="project" value="InterPro"/>
</dbReference>
<dbReference type="GO" id="GO:0005737">
    <property type="term" value="C:cytoplasm"/>
    <property type="evidence" value="ECO:0007669"/>
    <property type="project" value="TreeGrafter"/>
</dbReference>
<protein>
    <submittedName>
        <fullName evidence="6">Uncharacterized protein</fullName>
    </submittedName>
</protein>
<keyword evidence="4" id="KW-0503">Monooxygenase</keyword>
<proteinExistence type="inferred from homology"/>
<dbReference type="InterPro" id="IPR050182">
    <property type="entry name" value="Cytochrome_P450_fam2"/>
</dbReference>
<dbReference type="EMBL" id="JALNTZ010000007">
    <property type="protein sequence ID" value="KAJ3645240.1"/>
    <property type="molecule type" value="Genomic_DNA"/>
</dbReference>
<dbReference type="Proteomes" id="UP001168821">
    <property type="component" value="Unassembled WGS sequence"/>
</dbReference>
<organism evidence="6 7">
    <name type="scientific">Zophobas morio</name>
    <dbReference type="NCBI Taxonomy" id="2755281"/>
    <lineage>
        <taxon>Eukaryota</taxon>
        <taxon>Metazoa</taxon>
        <taxon>Ecdysozoa</taxon>
        <taxon>Arthropoda</taxon>
        <taxon>Hexapoda</taxon>
        <taxon>Insecta</taxon>
        <taxon>Pterygota</taxon>
        <taxon>Neoptera</taxon>
        <taxon>Endopterygota</taxon>
        <taxon>Coleoptera</taxon>
        <taxon>Polyphaga</taxon>
        <taxon>Cucujiformia</taxon>
        <taxon>Tenebrionidae</taxon>
        <taxon>Zophobas</taxon>
    </lineage>
</organism>
<name>A0AA38HWX6_9CUCU</name>
<reference evidence="6" key="1">
    <citation type="journal article" date="2023" name="G3 (Bethesda)">
        <title>Whole genome assemblies of Zophobas morio and Tenebrio molitor.</title>
        <authorList>
            <person name="Kaur S."/>
            <person name="Stinson S.A."/>
            <person name="diCenzo G.C."/>
        </authorList>
    </citation>
    <scope>NUCLEOTIDE SEQUENCE</scope>
    <source>
        <strain evidence="6">QUZm001</strain>
    </source>
</reference>
<dbReference type="Gene3D" id="1.10.630.10">
    <property type="entry name" value="Cytochrome P450"/>
    <property type="match status" value="2"/>
</dbReference>
<evidence type="ECO:0000256" key="3">
    <source>
        <dbReference type="ARBA" id="ARBA00023004"/>
    </source>
</evidence>
<dbReference type="GO" id="GO:0006805">
    <property type="term" value="P:xenobiotic metabolic process"/>
    <property type="evidence" value="ECO:0007669"/>
    <property type="project" value="TreeGrafter"/>
</dbReference>
<evidence type="ECO:0000256" key="2">
    <source>
        <dbReference type="ARBA" id="ARBA00022723"/>
    </source>
</evidence>
<keyword evidence="5" id="KW-0349">Heme</keyword>
<feature type="binding site" description="axial binding residue" evidence="5">
    <location>
        <position position="67"/>
    </location>
    <ligand>
        <name>heme</name>
        <dbReference type="ChEBI" id="CHEBI:30413"/>
    </ligand>
    <ligandPart>
        <name>Fe</name>
        <dbReference type="ChEBI" id="CHEBI:18248"/>
    </ligandPart>
</feature>
<dbReference type="SUPFAM" id="SSF48264">
    <property type="entry name" value="Cytochrome P450"/>
    <property type="match status" value="2"/>
</dbReference>
<keyword evidence="7" id="KW-1185">Reference proteome</keyword>
<keyword evidence="3 5" id="KW-0408">Iron</keyword>
<evidence type="ECO:0000313" key="7">
    <source>
        <dbReference type="Proteomes" id="UP001168821"/>
    </source>
</evidence>
<evidence type="ECO:0000313" key="6">
    <source>
        <dbReference type="EMBL" id="KAJ3645240.1"/>
    </source>
</evidence>
<dbReference type="GO" id="GO:0006082">
    <property type="term" value="P:organic acid metabolic process"/>
    <property type="evidence" value="ECO:0007669"/>
    <property type="project" value="TreeGrafter"/>
</dbReference>
<evidence type="ECO:0000256" key="5">
    <source>
        <dbReference type="PIRSR" id="PIRSR602401-1"/>
    </source>
</evidence>
<dbReference type="Pfam" id="PF00067">
    <property type="entry name" value="p450"/>
    <property type="match status" value="2"/>
</dbReference>
<dbReference type="PANTHER" id="PTHR24300">
    <property type="entry name" value="CYTOCHROME P450 508A4-RELATED"/>
    <property type="match status" value="1"/>
</dbReference>
<dbReference type="InterPro" id="IPR002401">
    <property type="entry name" value="Cyt_P450_E_grp-I"/>
</dbReference>
<evidence type="ECO:0000256" key="1">
    <source>
        <dbReference type="ARBA" id="ARBA00010617"/>
    </source>
</evidence>
<dbReference type="AlphaFoldDB" id="A0AA38HWX6"/>
<comment type="similarity">
    <text evidence="1">Belongs to the cytochrome P450 family.</text>
</comment>
<evidence type="ECO:0000256" key="4">
    <source>
        <dbReference type="ARBA" id="ARBA00023033"/>
    </source>
</evidence>